<evidence type="ECO:0000313" key="2">
    <source>
        <dbReference type="EMBL" id="PKR84806.1"/>
    </source>
</evidence>
<dbReference type="AlphaFoldDB" id="A0A2N3LJM9"/>
<name>A0A2N3LJM9_9BACI</name>
<keyword evidence="1" id="KW-0472">Membrane</keyword>
<feature type="transmembrane region" description="Helical" evidence="1">
    <location>
        <begin position="108"/>
        <end position="129"/>
    </location>
</feature>
<comment type="caution">
    <text evidence="2">The sequence shown here is derived from an EMBL/GenBank/DDBJ whole genome shotgun (WGS) entry which is preliminary data.</text>
</comment>
<feature type="transmembrane region" description="Helical" evidence="1">
    <location>
        <begin position="158"/>
        <end position="179"/>
    </location>
</feature>
<feature type="transmembrane region" description="Helical" evidence="1">
    <location>
        <begin position="84"/>
        <end position="101"/>
    </location>
</feature>
<evidence type="ECO:0000313" key="3">
    <source>
        <dbReference type="Proteomes" id="UP000233440"/>
    </source>
</evidence>
<dbReference type="EMBL" id="PIQO01000008">
    <property type="protein sequence ID" value="PKR84806.1"/>
    <property type="molecule type" value="Genomic_DNA"/>
</dbReference>
<sequence length="213" mass="25700">MHKYDLIFASVGSLMSILFFILVNYLTSPSHIWFIYPVFFLLLWPVSVYFIKKREYKIHSLCISIIIILYLFITNFLYSPSHPWALYAFYPFIWWPIMLIFENARKTVSLGLIGSFITIMYYSILNMAISPGYPWAIYPSFIVLWWPLVLYHVRSNKFFQFSILASLYISIFFILVNMVSSPNEIWAVYPIFMVLWWPLSMYYYYFKRKESIR</sequence>
<dbReference type="Proteomes" id="UP000233440">
    <property type="component" value="Unassembled WGS sequence"/>
</dbReference>
<dbReference type="OrthoDB" id="2360867at2"/>
<feature type="transmembrane region" description="Helical" evidence="1">
    <location>
        <begin position="7"/>
        <end position="26"/>
    </location>
</feature>
<organism evidence="2 3">
    <name type="scientific">Heyndrickxia camelliae</name>
    <dbReference type="NCBI Taxonomy" id="1707093"/>
    <lineage>
        <taxon>Bacteria</taxon>
        <taxon>Bacillati</taxon>
        <taxon>Bacillota</taxon>
        <taxon>Bacilli</taxon>
        <taxon>Bacillales</taxon>
        <taxon>Bacillaceae</taxon>
        <taxon>Heyndrickxia</taxon>
    </lineage>
</organism>
<keyword evidence="1" id="KW-0812">Transmembrane</keyword>
<feature type="transmembrane region" description="Helical" evidence="1">
    <location>
        <begin position="185"/>
        <end position="205"/>
    </location>
</feature>
<gene>
    <name evidence="2" type="ORF">CWO92_12305</name>
</gene>
<proteinExistence type="predicted"/>
<protein>
    <submittedName>
        <fullName evidence="2">Uncharacterized protein</fullName>
    </submittedName>
</protein>
<accession>A0A2N3LJM9</accession>
<feature type="transmembrane region" description="Helical" evidence="1">
    <location>
        <begin position="32"/>
        <end position="51"/>
    </location>
</feature>
<feature type="transmembrane region" description="Helical" evidence="1">
    <location>
        <begin position="58"/>
        <end position="78"/>
    </location>
</feature>
<keyword evidence="3" id="KW-1185">Reference proteome</keyword>
<reference evidence="2 3" key="1">
    <citation type="submission" date="2017-11" db="EMBL/GenBank/DDBJ databases">
        <title>Bacillus camelliae sp. nov., isolated from pu'er tea.</title>
        <authorList>
            <person name="Niu L."/>
        </authorList>
    </citation>
    <scope>NUCLEOTIDE SEQUENCE [LARGE SCALE GENOMIC DNA]</scope>
    <source>
        <strain evidence="2 3">7578-1</strain>
    </source>
</reference>
<evidence type="ECO:0000256" key="1">
    <source>
        <dbReference type="SAM" id="Phobius"/>
    </source>
</evidence>
<keyword evidence="1" id="KW-1133">Transmembrane helix</keyword>
<feature type="transmembrane region" description="Helical" evidence="1">
    <location>
        <begin position="135"/>
        <end position="151"/>
    </location>
</feature>